<organism evidence="4 5">
    <name type="scientific">Cercospora zeae-maydis SCOH1-5</name>
    <dbReference type="NCBI Taxonomy" id="717836"/>
    <lineage>
        <taxon>Eukaryota</taxon>
        <taxon>Fungi</taxon>
        <taxon>Dikarya</taxon>
        <taxon>Ascomycota</taxon>
        <taxon>Pezizomycotina</taxon>
        <taxon>Dothideomycetes</taxon>
        <taxon>Dothideomycetidae</taxon>
        <taxon>Mycosphaerellales</taxon>
        <taxon>Mycosphaerellaceae</taxon>
        <taxon>Cercospora</taxon>
    </lineage>
</organism>
<dbReference type="InterPro" id="IPR029069">
    <property type="entry name" value="HotDog_dom_sf"/>
</dbReference>
<feature type="domain" description="Thioesterase" evidence="3">
    <location>
        <begin position="37"/>
        <end position="120"/>
    </location>
</feature>
<dbReference type="EMBL" id="ML992687">
    <property type="protein sequence ID" value="KAF2209267.1"/>
    <property type="molecule type" value="Genomic_DNA"/>
</dbReference>
<comment type="similarity">
    <text evidence="1">Belongs to the 4-hydroxybenzoyl-CoA thioesterase family.</text>
</comment>
<protein>
    <recommendedName>
        <fullName evidence="3">Thioesterase domain-containing protein</fullName>
    </recommendedName>
</protein>
<gene>
    <name evidence="4" type="ORF">CERZMDRAFT_113970</name>
</gene>
<dbReference type="PANTHER" id="PTHR31793:SF27">
    <property type="entry name" value="NOVEL THIOESTERASE SUPERFAMILY DOMAIN AND SAPOSIN A-TYPE DOMAIN CONTAINING PROTEIN (0610012H03RIK)"/>
    <property type="match status" value="1"/>
</dbReference>
<keyword evidence="2" id="KW-0378">Hydrolase</keyword>
<dbReference type="Pfam" id="PF03061">
    <property type="entry name" value="4HBT"/>
    <property type="match status" value="1"/>
</dbReference>
<dbReference type="InterPro" id="IPR006683">
    <property type="entry name" value="Thioestr_dom"/>
</dbReference>
<dbReference type="Gene3D" id="3.10.129.10">
    <property type="entry name" value="Hotdog Thioesterase"/>
    <property type="match status" value="1"/>
</dbReference>
<dbReference type="CDD" id="cd00586">
    <property type="entry name" value="4HBT"/>
    <property type="match status" value="1"/>
</dbReference>
<evidence type="ECO:0000259" key="3">
    <source>
        <dbReference type="Pfam" id="PF03061"/>
    </source>
</evidence>
<dbReference type="GO" id="GO:0047617">
    <property type="term" value="F:fatty acyl-CoA hydrolase activity"/>
    <property type="evidence" value="ECO:0007669"/>
    <property type="project" value="TreeGrafter"/>
</dbReference>
<evidence type="ECO:0000256" key="1">
    <source>
        <dbReference type="ARBA" id="ARBA00005953"/>
    </source>
</evidence>
<evidence type="ECO:0000313" key="5">
    <source>
        <dbReference type="Proteomes" id="UP000799539"/>
    </source>
</evidence>
<dbReference type="AlphaFoldDB" id="A0A6A6F8J0"/>
<proteinExistence type="inferred from homology"/>
<dbReference type="InterPro" id="IPR050563">
    <property type="entry name" value="4-hydroxybenzoyl-CoA_TE"/>
</dbReference>
<evidence type="ECO:0000313" key="4">
    <source>
        <dbReference type="EMBL" id="KAF2209267.1"/>
    </source>
</evidence>
<accession>A0A6A6F8J0</accession>
<dbReference type="OrthoDB" id="2420454at2759"/>
<reference evidence="4" key="1">
    <citation type="journal article" date="2020" name="Stud. Mycol.">
        <title>101 Dothideomycetes genomes: a test case for predicting lifestyles and emergence of pathogens.</title>
        <authorList>
            <person name="Haridas S."/>
            <person name="Albert R."/>
            <person name="Binder M."/>
            <person name="Bloem J."/>
            <person name="Labutti K."/>
            <person name="Salamov A."/>
            <person name="Andreopoulos B."/>
            <person name="Baker S."/>
            <person name="Barry K."/>
            <person name="Bills G."/>
            <person name="Bluhm B."/>
            <person name="Cannon C."/>
            <person name="Castanera R."/>
            <person name="Culley D."/>
            <person name="Daum C."/>
            <person name="Ezra D."/>
            <person name="Gonzalez J."/>
            <person name="Henrissat B."/>
            <person name="Kuo A."/>
            <person name="Liang C."/>
            <person name="Lipzen A."/>
            <person name="Lutzoni F."/>
            <person name="Magnuson J."/>
            <person name="Mondo S."/>
            <person name="Nolan M."/>
            <person name="Ohm R."/>
            <person name="Pangilinan J."/>
            <person name="Park H.-J."/>
            <person name="Ramirez L."/>
            <person name="Alfaro M."/>
            <person name="Sun H."/>
            <person name="Tritt A."/>
            <person name="Yoshinaga Y."/>
            <person name="Zwiers L.-H."/>
            <person name="Turgeon B."/>
            <person name="Goodwin S."/>
            <person name="Spatafora J."/>
            <person name="Crous P."/>
            <person name="Grigoriev I."/>
        </authorList>
    </citation>
    <scope>NUCLEOTIDE SEQUENCE</scope>
    <source>
        <strain evidence="4">SCOH1-5</strain>
    </source>
</reference>
<dbReference type="SUPFAM" id="SSF54637">
    <property type="entry name" value="Thioesterase/thiol ester dehydrase-isomerase"/>
    <property type="match status" value="1"/>
</dbReference>
<name>A0A6A6F8J0_9PEZI</name>
<dbReference type="Proteomes" id="UP000799539">
    <property type="component" value="Unassembled WGS sequence"/>
</dbReference>
<keyword evidence="5" id="KW-1185">Reference proteome</keyword>
<sequence length="170" mass="19255">MSQILGLDLHAKKLRKRSDYVYLEDYRSRWNDNDMFHHMNNPIYGVLIDSIINSYLIQKTGYRPGYSDDASDHIGLVGSSYCDYFGASHYPGIVDCGLRVVKMGKSSLMYEVGIFQRGSEDVKAVGGFVQIWVDRKSNRPNKEGIPAHVRKALEPLLRGSEQDPAPKTKL</sequence>
<dbReference type="PANTHER" id="PTHR31793">
    <property type="entry name" value="4-HYDROXYBENZOYL-COA THIOESTERASE FAMILY MEMBER"/>
    <property type="match status" value="1"/>
</dbReference>
<evidence type="ECO:0000256" key="2">
    <source>
        <dbReference type="ARBA" id="ARBA00022801"/>
    </source>
</evidence>